<evidence type="ECO:0000313" key="7">
    <source>
        <dbReference type="Proteomes" id="UP000031971"/>
    </source>
</evidence>
<reference evidence="6 7" key="1">
    <citation type="submission" date="2015-01" db="EMBL/GenBank/DDBJ databases">
        <title>Genome Sequence of Magnetospirillum magnetotacticum Strain MS-1.</title>
        <authorList>
            <person name="Marinov G.K."/>
            <person name="Smalley M.D."/>
            <person name="DeSalvo G."/>
        </authorList>
    </citation>
    <scope>NUCLEOTIDE SEQUENCE [LARGE SCALE GENOMIC DNA]</scope>
    <source>
        <strain evidence="6 7">MS-1</strain>
    </source>
</reference>
<dbReference type="InterPro" id="IPR036390">
    <property type="entry name" value="WH_DNA-bd_sf"/>
</dbReference>
<accession>A0A0C2YI56</accession>
<dbReference type="GO" id="GO:0005829">
    <property type="term" value="C:cytosol"/>
    <property type="evidence" value="ECO:0007669"/>
    <property type="project" value="TreeGrafter"/>
</dbReference>
<sequence length="240" mass="25314">MRDSISVSGRARARRAETLDQTSLAILSRIPLLAEVAQWPAAQVDRAITPLRQSLGGILYRQGEGGGRLYVIVSGGAIMTSSVVAGGAACIIEILRPGDCFGEEALLGVERLSTATLLPKSLLLAVDAALLPIGGQRVLNHVYGRLSALTAEVAALKSLSPAQRLARLLLSLTDATLGPAVIVLPPKHKILAGWIGVRPETFSSRVLPKLRSVGVSFDGNRIAINDVAALDDFSRGRGRE</sequence>
<evidence type="ECO:0000256" key="1">
    <source>
        <dbReference type="ARBA" id="ARBA00023015"/>
    </source>
</evidence>
<dbReference type="SUPFAM" id="SSF51206">
    <property type="entry name" value="cAMP-binding domain-like"/>
    <property type="match status" value="1"/>
</dbReference>
<dbReference type="InterPro" id="IPR050397">
    <property type="entry name" value="Env_Response_Regulators"/>
</dbReference>
<protein>
    <submittedName>
        <fullName evidence="6">Transcriptional regulator Crp/Fnr family</fullName>
    </submittedName>
</protein>
<name>A0A0C2YI56_PARME</name>
<evidence type="ECO:0000313" key="6">
    <source>
        <dbReference type="EMBL" id="KIL99429.1"/>
    </source>
</evidence>
<dbReference type="GO" id="GO:0003677">
    <property type="term" value="F:DNA binding"/>
    <property type="evidence" value="ECO:0007669"/>
    <property type="project" value="UniProtKB-KW"/>
</dbReference>
<evidence type="ECO:0000259" key="5">
    <source>
        <dbReference type="PROSITE" id="PS51063"/>
    </source>
</evidence>
<organism evidence="6 7">
    <name type="scientific">Paramagnetospirillum magnetotacticum MS-1</name>
    <dbReference type="NCBI Taxonomy" id="272627"/>
    <lineage>
        <taxon>Bacteria</taxon>
        <taxon>Pseudomonadati</taxon>
        <taxon>Pseudomonadota</taxon>
        <taxon>Alphaproteobacteria</taxon>
        <taxon>Rhodospirillales</taxon>
        <taxon>Magnetospirillaceae</taxon>
        <taxon>Paramagnetospirillum</taxon>
    </lineage>
</organism>
<keyword evidence="7" id="KW-1185">Reference proteome</keyword>
<dbReference type="STRING" id="272627.CCC_04200"/>
<proteinExistence type="predicted"/>
<feature type="domain" description="HTH crp-type" evidence="5">
    <location>
        <begin position="159"/>
        <end position="228"/>
    </location>
</feature>
<dbReference type="PANTHER" id="PTHR24567">
    <property type="entry name" value="CRP FAMILY TRANSCRIPTIONAL REGULATORY PROTEIN"/>
    <property type="match status" value="1"/>
</dbReference>
<gene>
    <name evidence="6" type="ORF">CCC_04200</name>
</gene>
<keyword evidence="2" id="KW-0238">DNA-binding</keyword>
<dbReference type="InterPro" id="IPR036388">
    <property type="entry name" value="WH-like_DNA-bd_sf"/>
</dbReference>
<dbReference type="InterPro" id="IPR012318">
    <property type="entry name" value="HTH_CRP"/>
</dbReference>
<dbReference type="InterPro" id="IPR018490">
    <property type="entry name" value="cNMP-bd_dom_sf"/>
</dbReference>
<dbReference type="InterPro" id="IPR014710">
    <property type="entry name" value="RmlC-like_jellyroll"/>
</dbReference>
<evidence type="ECO:0000259" key="4">
    <source>
        <dbReference type="PROSITE" id="PS50042"/>
    </source>
</evidence>
<dbReference type="PROSITE" id="PS50042">
    <property type="entry name" value="CNMP_BINDING_3"/>
    <property type="match status" value="1"/>
</dbReference>
<dbReference type="PROSITE" id="PS51063">
    <property type="entry name" value="HTH_CRP_2"/>
    <property type="match status" value="1"/>
</dbReference>
<dbReference type="Gene3D" id="1.10.10.10">
    <property type="entry name" value="Winged helix-like DNA-binding domain superfamily/Winged helix DNA-binding domain"/>
    <property type="match status" value="1"/>
</dbReference>
<evidence type="ECO:0000256" key="3">
    <source>
        <dbReference type="ARBA" id="ARBA00023163"/>
    </source>
</evidence>
<dbReference type="OrthoDB" id="3525895at2"/>
<dbReference type="EMBL" id="JXSL01000024">
    <property type="protein sequence ID" value="KIL99429.1"/>
    <property type="molecule type" value="Genomic_DNA"/>
</dbReference>
<dbReference type="InterPro" id="IPR000595">
    <property type="entry name" value="cNMP-bd_dom"/>
</dbReference>
<keyword evidence="3" id="KW-0804">Transcription</keyword>
<dbReference type="PANTHER" id="PTHR24567:SF74">
    <property type="entry name" value="HTH-TYPE TRANSCRIPTIONAL REGULATOR ARCR"/>
    <property type="match status" value="1"/>
</dbReference>
<dbReference type="SUPFAM" id="SSF46785">
    <property type="entry name" value="Winged helix' DNA-binding domain"/>
    <property type="match status" value="1"/>
</dbReference>
<dbReference type="Pfam" id="PF13545">
    <property type="entry name" value="HTH_Crp_2"/>
    <property type="match status" value="1"/>
</dbReference>
<dbReference type="SMART" id="SM00100">
    <property type="entry name" value="cNMP"/>
    <property type="match status" value="1"/>
</dbReference>
<dbReference type="Proteomes" id="UP000031971">
    <property type="component" value="Unassembled WGS sequence"/>
</dbReference>
<dbReference type="GO" id="GO:0003700">
    <property type="term" value="F:DNA-binding transcription factor activity"/>
    <property type="evidence" value="ECO:0007669"/>
    <property type="project" value="TreeGrafter"/>
</dbReference>
<dbReference type="CDD" id="cd00038">
    <property type="entry name" value="CAP_ED"/>
    <property type="match status" value="1"/>
</dbReference>
<dbReference type="Gene3D" id="2.60.120.10">
    <property type="entry name" value="Jelly Rolls"/>
    <property type="match status" value="1"/>
</dbReference>
<feature type="domain" description="Cyclic nucleotide-binding" evidence="4">
    <location>
        <begin position="32"/>
        <end position="121"/>
    </location>
</feature>
<comment type="caution">
    <text evidence="6">The sequence shown here is derived from an EMBL/GenBank/DDBJ whole genome shotgun (WGS) entry which is preliminary data.</text>
</comment>
<keyword evidence="1" id="KW-0805">Transcription regulation</keyword>
<dbReference type="RefSeq" id="WP_052472987.1">
    <property type="nucleotide sequence ID" value="NZ_JXSL01000024.1"/>
</dbReference>
<dbReference type="Pfam" id="PF00027">
    <property type="entry name" value="cNMP_binding"/>
    <property type="match status" value="1"/>
</dbReference>
<evidence type="ECO:0000256" key="2">
    <source>
        <dbReference type="ARBA" id="ARBA00023125"/>
    </source>
</evidence>
<dbReference type="AlphaFoldDB" id="A0A0C2YI56"/>